<evidence type="ECO:0000313" key="7">
    <source>
        <dbReference type="Proteomes" id="UP000825935"/>
    </source>
</evidence>
<dbReference type="GO" id="GO:0051017">
    <property type="term" value="P:actin filament bundle assembly"/>
    <property type="evidence" value="ECO:0007669"/>
    <property type="project" value="TreeGrafter"/>
</dbReference>
<dbReference type="GO" id="GO:0000272">
    <property type="term" value="P:polysaccharide catabolic process"/>
    <property type="evidence" value="ECO:0007669"/>
    <property type="project" value="InterPro"/>
</dbReference>
<reference evidence="6" key="1">
    <citation type="submission" date="2021-08" db="EMBL/GenBank/DDBJ databases">
        <title>WGS assembly of Ceratopteris richardii.</title>
        <authorList>
            <person name="Marchant D.B."/>
            <person name="Chen G."/>
            <person name="Jenkins J."/>
            <person name="Shu S."/>
            <person name="Leebens-Mack J."/>
            <person name="Grimwood J."/>
            <person name="Schmutz J."/>
            <person name="Soltis P."/>
            <person name="Soltis D."/>
            <person name="Chen Z.-H."/>
        </authorList>
    </citation>
    <scope>NUCLEOTIDE SEQUENCE</scope>
    <source>
        <strain evidence="6">Whitten #5841</strain>
        <tissue evidence="6">Leaf</tissue>
    </source>
</reference>
<dbReference type="Pfam" id="PF00150">
    <property type="entry name" value="Cellulase"/>
    <property type="match status" value="1"/>
</dbReference>
<name>A0A8T2Q6Y8_CERRI</name>
<dbReference type="SUPFAM" id="SSF51445">
    <property type="entry name" value="(Trans)glycosidases"/>
    <property type="match status" value="1"/>
</dbReference>
<evidence type="ECO:0000313" key="6">
    <source>
        <dbReference type="EMBL" id="KAH7279388.1"/>
    </source>
</evidence>
<proteinExistence type="inferred from homology"/>
<keyword evidence="2 4" id="KW-0378">Hydrolase</keyword>
<dbReference type="InterPro" id="IPR017853">
    <property type="entry name" value="GH"/>
</dbReference>
<dbReference type="GO" id="GO:0004553">
    <property type="term" value="F:hydrolase activity, hydrolyzing O-glycosyl compounds"/>
    <property type="evidence" value="ECO:0007669"/>
    <property type="project" value="InterPro"/>
</dbReference>
<dbReference type="PANTHER" id="PTHR10551">
    <property type="entry name" value="FASCIN"/>
    <property type="match status" value="1"/>
</dbReference>
<organism evidence="6 7">
    <name type="scientific">Ceratopteris richardii</name>
    <name type="common">Triangle waterfern</name>
    <dbReference type="NCBI Taxonomy" id="49495"/>
    <lineage>
        <taxon>Eukaryota</taxon>
        <taxon>Viridiplantae</taxon>
        <taxon>Streptophyta</taxon>
        <taxon>Embryophyta</taxon>
        <taxon>Tracheophyta</taxon>
        <taxon>Polypodiopsida</taxon>
        <taxon>Polypodiidae</taxon>
        <taxon>Polypodiales</taxon>
        <taxon>Pteridineae</taxon>
        <taxon>Pteridaceae</taxon>
        <taxon>Parkerioideae</taxon>
        <taxon>Ceratopteris</taxon>
    </lineage>
</organism>
<dbReference type="Gene3D" id="3.20.20.80">
    <property type="entry name" value="Glycosidases"/>
    <property type="match status" value="1"/>
</dbReference>
<dbReference type="GO" id="GO:0015629">
    <property type="term" value="C:actin cytoskeleton"/>
    <property type="evidence" value="ECO:0007669"/>
    <property type="project" value="TreeGrafter"/>
</dbReference>
<keyword evidence="3 4" id="KW-0326">Glycosidase</keyword>
<comment type="similarity">
    <text evidence="1 4">Belongs to the glycosyl hydrolase 5 (cellulase A) family.</text>
</comment>
<evidence type="ECO:0000256" key="3">
    <source>
        <dbReference type="ARBA" id="ARBA00023295"/>
    </source>
</evidence>
<accession>A0A8T2Q6Y8</accession>
<protein>
    <recommendedName>
        <fullName evidence="5">Glycoside hydrolase family 5 domain-containing protein</fullName>
    </recommendedName>
</protein>
<dbReference type="InterPro" id="IPR001547">
    <property type="entry name" value="Glyco_hydro_5"/>
</dbReference>
<dbReference type="GO" id="GO:0051015">
    <property type="term" value="F:actin filament binding"/>
    <property type="evidence" value="ECO:0007669"/>
    <property type="project" value="InterPro"/>
</dbReference>
<keyword evidence="7" id="KW-1185">Reference proteome</keyword>
<dbReference type="EMBL" id="CM035442">
    <property type="protein sequence ID" value="KAH7279388.1"/>
    <property type="molecule type" value="Genomic_DNA"/>
</dbReference>
<evidence type="ECO:0000259" key="5">
    <source>
        <dbReference type="Pfam" id="PF00150"/>
    </source>
</evidence>
<dbReference type="PANTHER" id="PTHR10551:SF9">
    <property type="entry name" value="FASCIN-2"/>
    <property type="match status" value="1"/>
</dbReference>
<dbReference type="OrthoDB" id="62120at2759"/>
<comment type="caution">
    <text evidence="6">The sequence shown here is derived from an EMBL/GenBank/DDBJ whole genome shotgun (WGS) entry which is preliminary data.</text>
</comment>
<sequence length="330" mass="36984">MTINAPSPYHGEYQLANGWGSQAPTVFKNHRESFITAADFEYLSSIGINGVRIPVGYWIASDPNPPKPFVAGSLQALDNAFDWAESNNMKVIIDLHAAPGSQNGQVHSATIDGVSEWSTGSDSTGTSFIDSTLQAIDFLASRYCRREGLFGIELLNEPTSNFVAIDTLKDYYRRGYDIVRKYSADTYVIMCQLLGADPSDLSDLGHQFSNAIIDLHYYNVFGSTFADLSVQENIDYINRERRQEIEKLNVGSNGLLTFVGEWTNEWAFRGASQADYQRFGRAQLQVYGEATAGWAYWNYVIDDSGFNHWDFKQNFQGDSLQKLSNGEWIS</sequence>
<evidence type="ECO:0000256" key="4">
    <source>
        <dbReference type="RuleBase" id="RU361153"/>
    </source>
</evidence>
<gene>
    <name evidence="6" type="ORF">KP509_37G017300</name>
</gene>
<dbReference type="InterPro" id="IPR010431">
    <property type="entry name" value="Fascin"/>
</dbReference>
<dbReference type="GO" id="GO:0016477">
    <property type="term" value="P:cell migration"/>
    <property type="evidence" value="ECO:0007669"/>
    <property type="project" value="TreeGrafter"/>
</dbReference>
<evidence type="ECO:0000256" key="2">
    <source>
        <dbReference type="ARBA" id="ARBA00022801"/>
    </source>
</evidence>
<dbReference type="GO" id="GO:0007163">
    <property type="term" value="P:establishment or maintenance of cell polarity"/>
    <property type="evidence" value="ECO:0007669"/>
    <property type="project" value="TreeGrafter"/>
</dbReference>
<dbReference type="GO" id="GO:0005737">
    <property type="term" value="C:cytoplasm"/>
    <property type="evidence" value="ECO:0007669"/>
    <property type="project" value="TreeGrafter"/>
</dbReference>
<dbReference type="Proteomes" id="UP000825935">
    <property type="component" value="Chromosome 37"/>
</dbReference>
<evidence type="ECO:0000256" key="1">
    <source>
        <dbReference type="ARBA" id="ARBA00005641"/>
    </source>
</evidence>
<feature type="domain" description="Glycoside hydrolase family 5" evidence="5">
    <location>
        <begin position="35"/>
        <end position="299"/>
    </location>
</feature>
<dbReference type="AlphaFoldDB" id="A0A8T2Q6Y8"/>
<dbReference type="OMA" id="IMRTINT"/>